<protein>
    <submittedName>
        <fullName evidence="8">Glycoside hydrolase family 43</fullName>
    </submittedName>
</protein>
<evidence type="ECO:0000313" key="9">
    <source>
        <dbReference type="Proteomes" id="UP000027982"/>
    </source>
</evidence>
<dbReference type="eggNOG" id="COG3507">
    <property type="taxonomic scope" value="Bacteria"/>
</dbReference>
<dbReference type="AlphaFoldDB" id="A0A068NLS1"/>
<evidence type="ECO:0000256" key="2">
    <source>
        <dbReference type="ARBA" id="ARBA00022651"/>
    </source>
</evidence>
<feature type="site" description="Important for catalytic activity, responsible for pKa modulation of the active site Glu and correct orientation of both the proton donor and substrate" evidence="6">
    <location>
        <position position="127"/>
    </location>
</feature>
<proteinExistence type="inferred from homology"/>
<dbReference type="PANTHER" id="PTHR43772:SF2">
    <property type="entry name" value="PUTATIVE (AFU_ORTHOLOGUE AFUA_2G04480)-RELATED"/>
    <property type="match status" value="1"/>
</dbReference>
<dbReference type="InterPro" id="IPR052176">
    <property type="entry name" value="Glycosyl_Hydrlase_43_Enz"/>
</dbReference>
<evidence type="ECO:0000256" key="5">
    <source>
        <dbReference type="ARBA" id="ARBA00023295"/>
    </source>
</evidence>
<evidence type="ECO:0000256" key="1">
    <source>
        <dbReference type="ARBA" id="ARBA00009865"/>
    </source>
</evidence>
<dbReference type="PANTHER" id="PTHR43772">
    <property type="entry name" value="ENDO-1,4-BETA-XYLANASE"/>
    <property type="match status" value="1"/>
</dbReference>
<keyword evidence="9" id="KW-1185">Reference proteome</keyword>
<evidence type="ECO:0000256" key="7">
    <source>
        <dbReference type="RuleBase" id="RU361187"/>
    </source>
</evidence>
<dbReference type="RefSeq" id="WP_025226871.1">
    <property type="nucleotide sequence ID" value="NZ_CP007139.1"/>
</dbReference>
<keyword evidence="5 7" id="KW-0326">Glycosidase</keyword>
<comment type="similarity">
    <text evidence="1 7">Belongs to the glycosyl hydrolase 43 family.</text>
</comment>
<keyword evidence="2" id="KW-0858">Xylan degradation</keyword>
<keyword evidence="4" id="KW-0119">Carbohydrate metabolism</keyword>
<dbReference type="Pfam" id="PF04616">
    <property type="entry name" value="Glyco_hydro_43"/>
    <property type="match status" value="1"/>
</dbReference>
<dbReference type="GO" id="GO:0045493">
    <property type="term" value="P:xylan catabolic process"/>
    <property type="evidence" value="ECO:0007669"/>
    <property type="project" value="UniProtKB-KW"/>
</dbReference>
<gene>
    <name evidence="8" type="ORF">OP10G_1130</name>
</gene>
<dbReference type="HOGENOM" id="CLU_009397_4_2_0"/>
<organism evidence="8 9">
    <name type="scientific">Fimbriimonas ginsengisoli Gsoil 348</name>
    <dbReference type="NCBI Taxonomy" id="661478"/>
    <lineage>
        <taxon>Bacteria</taxon>
        <taxon>Bacillati</taxon>
        <taxon>Armatimonadota</taxon>
        <taxon>Fimbriimonadia</taxon>
        <taxon>Fimbriimonadales</taxon>
        <taxon>Fimbriimonadaceae</taxon>
        <taxon>Fimbriimonas</taxon>
    </lineage>
</organism>
<evidence type="ECO:0000313" key="8">
    <source>
        <dbReference type="EMBL" id="AIE84498.1"/>
    </source>
</evidence>
<name>A0A068NLS1_FIMGI</name>
<dbReference type="STRING" id="661478.OP10G_1130"/>
<dbReference type="Gene3D" id="2.115.10.20">
    <property type="entry name" value="Glycosyl hydrolase domain, family 43"/>
    <property type="match status" value="1"/>
</dbReference>
<dbReference type="SUPFAM" id="SSF75005">
    <property type="entry name" value="Arabinanase/levansucrase/invertase"/>
    <property type="match status" value="1"/>
</dbReference>
<dbReference type="InterPro" id="IPR006710">
    <property type="entry name" value="Glyco_hydro_43"/>
</dbReference>
<dbReference type="Proteomes" id="UP000027982">
    <property type="component" value="Chromosome"/>
</dbReference>
<accession>A0A068NLS1</accession>
<dbReference type="CDD" id="cd18827">
    <property type="entry name" value="GH43_XlnD-like"/>
    <property type="match status" value="1"/>
</dbReference>
<keyword evidence="2" id="KW-0624">Polysaccharide degradation</keyword>
<evidence type="ECO:0000256" key="3">
    <source>
        <dbReference type="ARBA" id="ARBA00022801"/>
    </source>
</evidence>
<dbReference type="KEGG" id="fgi:OP10G_1130"/>
<reference evidence="8 9" key="1">
    <citation type="journal article" date="2014" name="PLoS ONE">
        <title>The first complete genome sequence of the class fimbriimonadia in the phylum armatimonadetes.</title>
        <authorList>
            <person name="Hu Z.Y."/>
            <person name="Wang Y.Z."/>
            <person name="Im W.T."/>
            <person name="Wang S.Y."/>
            <person name="Zhao G.P."/>
            <person name="Zheng H.J."/>
            <person name="Quan Z.X."/>
        </authorList>
    </citation>
    <scope>NUCLEOTIDE SEQUENCE [LARGE SCALE GENOMIC DNA]</scope>
    <source>
        <strain evidence="8">Gsoil 348</strain>
    </source>
</reference>
<dbReference type="InterPro" id="IPR023296">
    <property type="entry name" value="Glyco_hydro_beta-prop_sf"/>
</dbReference>
<evidence type="ECO:0000256" key="6">
    <source>
        <dbReference type="PIRSR" id="PIRSR606710-2"/>
    </source>
</evidence>
<keyword evidence="3 7" id="KW-0378">Hydrolase</keyword>
<dbReference type="EMBL" id="CP007139">
    <property type="protein sequence ID" value="AIE84498.1"/>
    <property type="molecule type" value="Genomic_DNA"/>
</dbReference>
<sequence length="291" mass="32443">MSSGNPVLPGCYADPEIHHFAGRFWIYPTFSAPYEEQTFFEAWSSADLTGWRNEGRILDFADVPWSTNRAAWAPSCAEKDGRYYFYFSAGDGAGLGVAVADAPDGPFHDALGHPLVKEYHHGAQPIDAHAFIDDDGTPYLYWGGWKHAVMARLGDDMTSIQGEIVEITPENYVEGPFMLKHAGRYYFMWSEGGWTDHTYLAAYGSADTPFGPFKREGVLLQNEPSVANGAGHHSVLRLPDSERYVIAYHRRPLEAESPHHRVVCLDELIFRDDGSIEPVKLTNLGVTLDTV</sequence>
<dbReference type="GO" id="GO:0004553">
    <property type="term" value="F:hydrolase activity, hydrolyzing O-glycosyl compounds"/>
    <property type="evidence" value="ECO:0007669"/>
    <property type="project" value="InterPro"/>
</dbReference>
<evidence type="ECO:0000256" key="4">
    <source>
        <dbReference type="ARBA" id="ARBA00023277"/>
    </source>
</evidence>